<dbReference type="RefSeq" id="WP_221242953.1">
    <property type="nucleotide sequence ID" value="NZ_JACHNU010000002.1"/>
</dbReference>
<evidence type="ECO:0000313" key="2">
    <source>
        <dbReference type="Proteomes" id="UP000585272"/>
    </source>
</evidence>
<dbReference type="InterPro" id="IPR022385">
    <property type="entry name" value="Rhs_assc_core"/>
</dbReference>
<organism evidence="1 2">
    <name type="scientific">Conexibacter arvalis</name>
    <dbReference type="NCBI Taxonomy" id="912552"/>
    <lineage>
        <taxon>Bacteria</taxon>
        <taxon>Bacillati</taxon>
        <taxon>Actinomycetota</taxon>
        <taxon>Thermoleophilia</taxon>
        <taxon>Solirubrobacterales</taxon>
        <taxon>Conexibacteraceae</taxon>
        <taxon>Conexibacter</taxon>
    </lineage>
</organism>
<keyword evidence="2" id="KW-1185">Reference proteome</keyword>
<proteinExistence type="predicted"/>
<dbReference type="NCBIfam" id="TIGR03696">
    <property type="entry name" value="Rhs_assc_core"/>
    <property type="match status" value="1"/>
</dbReference>
<dbReference type="AlphaFoldDB" id="A0A840IDU1"/>
<protein>
    <submittedName>
        <fullName evidence="1">RHS repeat-associated protein</fullName>
    </submittedName>
</protein>
<evidence type="ECO:0000313" key="1">
    <source>
        <dbReference type="EMBL" id="MBB4662198.1"/>
    </source>
</evidence>
<dbReference type="Gene3D" id="2.180.10.10">
    <property type="entry name" value="RHS repeat-associated core"/>
    <property type="match status" value="1"/>
</dbReference>
<reference evidence="1 2" key="1">
    <citation type="submission" date="2020-08" db="EMBL/GenBank/DDBJ databases">
        <title>Genomic Encyclopedia of Archaeal and Bacterial Type Strains, Phase II (KMG-II): from individual species to whole genera.</title>
        <authorList>
            <person name="Goeker M."/>
        </authorList>
    </citation>
    <scope>NUCLEOTIDE SEQUENCE [LARGE SCALE GENOMIC DNA]</scope>
    <source>
        <strain evidence="1 2">DSM 23288</strain>
    </source>
</reference>
<dbReference type="Proteomes" id="UP000585272">
    <property type="component" value="Unassembled WGS sequence"/>
</dbReference>
<dbReference type="EMBL" id="JACHNU010000002">
    <property type="protein sequence ID" value="MBB4662198.1"/>
    <property type="molecule type" value="Genomic_DNA"/>
</dbReference>
<gene>
    <name evidence="1" type="ORF">BDZ31_001784</name>
</gene>
<accession>A0A840IDU1</accession>
<comment type="caution">
    <text evidence="1">The sequence shown here is derived from an EMBL/GenBank/DDBJ whole genome shotgun (WGS) entry which is preliminary data.</text>
</comment>
<sequence length="158" mass="17084">MGGSDRISTTEFEQFEGAAPPMEMGVRVYLPAVGRFLQVDPIDGGSANDYEYALQDPVNLNDLDGRCVKVFGKKLPCPEVAKKSMRKAGKAARWMVRKGKQAWSAGKRLVKVARGATGISWAACFGWKLSAASRESVPSARQVGRIAMSCTPVGFVLE</sequence>
<name>A0A840IDU1_9ACTN</name>